<dbReference type="GO" id="GO:0051010">
    <property type="term" value="F:microtubule plus-end binding"/>
    <property type="evidence" value="ECO:0007669"/>
    <property type="project" value="InterPro"/>
</dbReference>
<evidence type="ECO:0000256" key="2">
    <source>
        <dbReference type="ARBA" id="ARBA00022490"/>
    </source>
</evidence>
<dbReference type="InterPro" id="IPR034085">
    <property type="entry name" value="TOG"/>
</dbReference>
<evidence type="ECO:0000256" key="7">
    <source>
        <dbReference type="SAM" id="MobiDB-lite"/>
    </source>
</evidence>
<proteinExistence type="inferred from homology"/>
<dbReference type="SUPFAM" id="SSF48371">
    <property type="entry name" value="ARM repeat"/>
    <property type="match status" value="1"/>
</dbReference>
<dbReference type="InterPro" id="IPR048491">
    <property type="entry name" value="XMAP215_CLASP_TOG"/>
</dbReference>
<dbReference type="InterPro" id="IPR011989">
    <property type="entry name" value="ARM-like"/>
</dbReference>
<dbReference type="SMART" id="SM01349">
    <property type="entry name" value="TOG"/>
    <property type="match status" value="1"/>
</dbReference>
<feature type="domain" description="TOG" evidence="8">
    <location>
        <begin position="1"/>
        <end position="233"/>
    </location>
</feature>
<dbReference type="GO" id="GO:0030951">
    <property type="term" value="P:establishment or maintenance of microtubule cytoskeleton polarity"/>
    <property type="evidence" value="ECO:0007669"/>
    <property type="project" value="InterPro"/>
</dbReference>
<evidence type="ECO:0000259" key="8">
    <source>
        <dbReference type="SMART" id="SM01349"/>
    </source>
</evidence>
<evidence type="ECO:0000313" key="10">
    <source>
        <dbReference type="Proteomes" id="UP001221898"/>
    </source>
</evidence>
<gene>
    <name evidence="9" type="ORF">AAFF_G00174590</name>
</gene>
<feature type="compositionally biased region" description="Basic and acidic residues" evidence="7">
    <location>
        <begin position="265"/>
        <end position="274"/>
    </location>
</feature>
<dbReference type="InterPro" id="IPR016024">
    <property type="entry name" value="ARM-type_fold"/>
</dbReference>
<organism evidence="9 10">
    <name type="scientific">Aldrovandia affinis</name>
    <dbReference type="NCBI Taxonomy" id="143900"/>
    <lineage>
        <taxon>Eukaryota</taxon>
        <taxon>Metazoa</taxon>
        <taxon>Chordata</taxon>
        <taxon>Craniata</taxon>
        <taxon>Vertebrata</taxon>
        <taxon>Euteleostomi</taxon>
        <taxon>Actinopterygii</taxon>
        <taxon>Neopterygii</taxon>
        <taxon>Teleostei</taxon>
        <taxon>Notacanthiformes</taxon>
        <taxon>Halosauridae</taxon>
        <taxon>Aldrovandia</taxon>
    </lineage>
</organism>
<evidence type="ECO:0000256" key="5">
    <source>
        <dbReference type="ARBA" id="ARBA00025722"/>
    </source>
</evidence>
<evidence type="ECO:0000256" key="1">
    <source>
        <dbReference type="ARBA" id="ARBA00004245"/>
    </source>
</evidence>
<comment type="caution">
    <text evidence="9">The sequence shown here is derived from an EMBL/GenBank/DDBJ whole genome shotgun (WGS) entry which is preliminary data.</text>
</comment>
<keyword evidence="3" id="KW-0677">Repeat</keyword>
<dbReference type="GO" id="GO:0061863">
    <property type="term" value="F:microtubule plus end polymerase"/>
    <property type="evidence" value="ECO:0007669"/>
    <property type="project" value="InterPro"/>
</dbReference>
<keyword evidence="2" id="KW-0963">Cytoplasm</keyword>
<evidence type="ECO:0000313" key="9">
    <source>
        <dbReference type="EMBL" id="KAJ8386263.1"/>
    </source>
</evidence>
<evidence type="ECO:0000256" key="6">
    <source>
        <dbReference type="PROSITE-ProRule" id="PRU00103"/>
    </source>
</evidence>
<dbReference type="GO" id="GO:0046785">
    <property type="term" value="P:microtubule polymerization"/>
    <property type="evidence" value="ECO:0007669"/>
    <property type="project" value="InterPro"/>
</dbReference>
<comment type="subcellular location">
    <subcellularLocation>
        <location evidence="1">Cytoplasm</location>
        <location evidence="1">Cytoskeleton</location>
    </subcellularLocation>
</comment>
<feature type="region of interest" description="Disordered" evidence="7">
    <location>
        <begin position="253"/>
        <end position="286"/>
    </location>
</feature>
<comment type="similarity">
    <text evidence="5">Belongs to the TOG/XMAP215 family.</text>
</comment>
<keyword evidence="4" id="KW-0206">Cytoskeleton</keyword>
<dbReference type="AlphaFoldDB" id="A0AAD7W7I6"/>
<keyword evidence="10" id="KW-1185">Reference proteome</keyword>
<sequence length="286" mass="32648">MGENDNMDHFYQRVSQKDVARRLQVGQDLIDFLNDPQRSPDVEQDKPRLDKTIDELTGWVNSSNYKVALLGIDIIAALVDRMAERFKGYMVTVVPAFVDRLGDSKEQVREQSQALILKLMEQTAPVMHVWERLLPGFKHKNFRSREGLCLCLITTLQTYGAQPLTLNKIVPYLCALTGDSNGQVRETATTTLVEVYRHVGERVRADLIKQGLSATRLQGILNRFDEVLSSGNMALSLSHGQKFRRRRLRGRRPVLVRPAGLQGPRRQEARRPEQRPQTQRHGGLRQ</sequence>
<dbReference type="InterPro" id="IPR045110">
    <property type="entry name" value="XMAP215"/>
</dbReference>
<dbReference type="Pfam" id="PF21041">
    <property type="entry name" value="XMAP215_CLASP_TOG"/>
    <property type="match status" value="1"/>
</dbReference>
<protein>
    <recommendedName>
        <fullName evidence="8">TOG domain-containing protein</fullName>
    </recommendedName>
</protein>
<dbReference type="InterPro" id="IPR021133">
    <property type="entry name" value="HEAT_type_2"/>
</dbReference>
<dbReference type="PROSITE" id="PS50077">
    <property type="entry name" value="HEAT_REPEAT"/>
    <property type="match status" value="1"/>
</dbReference>
<dbReference type="GO" id="GO:0007051">
    <property type="term" value="P:spindle organization"/>
    <property type="evidence" value="ECO:0007669"/>
    <property type="project" value="InterPro"/>
</dbReference>
<feature type="repeat" description="HEAT" evidence="6">
    <location>
        <begin position="169"/>
        <end position="207"/>
    </location>
</feature>
<dbReference type="EMBL" id="JAINUG010000231">
    <property type="protein sequence ID" value="KAJ8386263.1"/>
    <property type="molecule type" value="Genomic_DNA"/>
</dbReference>
<dbReference type="Proteomes" id="UP001221898">
    <property type="component" value="Unassembled WGS sequence"/>
</dbReference>
<reference evidence="9" key="1">
    <citation type="journal article" date="2023" name="Science">
        <title>Genome structures resolve the early diversification of teleost fishes.</title>
        <authorList>
            <person name="Parey E."/>
            <person name="Louis A."/>
            <person name="Montfort J."/>
            <person name="Bouchez O."/>
            <person name="Roques C."/>
            <person name="Iampietro C."/>
            <person name="Lluch J."/>
            <person name="Castinel A."/>
            <person name="Donnadieu C."/>
            <person name="Desvignes T."/>
            <person name="Floi Bucao C."/>
            <person name="Jouanno E."/>
            <person name="Wen M."/>
            <person name="Mejri S."/>
            <person name="Dirks R."/>
            <person name="Jansen H."/>
            <person name="Henkel C."/>
            <person name="Chen W.J."/>
            <person name="Zahm M."/>
            <person name="Cabau C."/>
            <person name="Klopp C."/>
            <person name="Thompson A.W."/>
            <person name="Robinson-Rechavi M."/>
            <person name="Braasch I."/>
            <person name="Lecointre G."/>
            <person name="Bobe J."/>
            <person name="Postlethwait J.H."/>
            <person name="Berthelot C."/>
            <person name="Roest Crollius H."/>
            <person name="Guiguen Y."/>
        </authorList>
    </citation>
    <scope>NUCLEOTIDE SEQUENCE</scope>
    <source>
        <strain evidence="9">NC1722</strain>
    </source>
</reference>
<dbReference type="PANTHER" id="PTHR12609">
    <property type="entry name" value="MICROTUBULE ASSOCIATED PROTEIN XMAP215"/>
    <property type="match status" value="1"/>
</dbReference>
<name>A0AAD7W7I6_9TELE</name>
<feature type="compositionally biased region" description="Low complexity" evidence="7">
    <location>
        <begin position="255"/>
        <end position="264"/>
    </location>
</feature>
<evidence type="ECO:0000256" key="4">
    <source>
        <dbReference type="ARBA" id="ARBA00023212"/>
    </source>
</evidence>
<feature type="non-terminal residue" evidence="9">
    <location>
        <position position="1"/>
    </location>
</feature>
<dbReference type="GO" id="GO:0005856">
    <property type="term" value="C:cytoskeleton"/>
    <property type="evidence" value="ECO:0007669"/>
    <property type="project" value="UniProtKB-SubCell"/>
</dbReference>
<dbReference type="Gene3D" id="1.25.10.10">
    <property type="entry name" value="Leucine-rich Repeat Variant"/>
    <property type="match status" value="1"/>
</dbReference>
<evidence type="ECO:0000256" key="3">
    <source>
        <dbReference type="ARBA" id="ARBA00022737"/>
    </source>
</evidence>
<accession>A0AAD7W7I6</accession>